<evidence type="ECO:0000256" key="1">
    <source>
        <dbReference type="SAM" id="SignalP"/>
    </source>
</evidence>
<gene>
    <name evidence="2" type="ORF">A2G96_11925</name>
</gene>
<proteinExistence type="predicted"/>
<protein>
    <submittedName>
        <fullName evidence="2">CopG family transcriptional regulator</fullName>
    </submittedName>
</protein>
<sequence length="138" mass="14088">MKYFLATAALLAAATGAQAASPTLTVYKDPSCGCCAEWVKHVNQAGIQTKVIDSSDMTAVKARLGVPTQFGSCHTAVIDGSAQVVEGHVPAAAVRKLAAKPTLKGVAVPGMPANSPGMGQMDGKLVTVDFSGKPFSKD</sequence>
<dbReference type="SUPFAM" id="SSF52833">
    <property type="entry name" value="Thioredoxin-like"/>
    <property type="match status" value="1"/>
</dbReference>
<name>A0A142JQD9_9BURK</name>
<feature type="chain" id="PRO_5007498253" evidence="1">
    <location>
        <begin position="20"/>
        <end position="138"/>
    </location>
</feature>
<dbReference type="GeneID" id="70691519"/>
<dbReference type="InterPro" id="IPR036249">
    <property type="entry name" value="Thioredoxin-like_sf"/>
</dbReference>
<keyword evidence="3" id="KW-1185">Reference proteome</keyword>
<keyword evidence="1" id="KW-0732">Signal</keyword>
<dbReference type="Proteomes" id="UP000075238">
    <property type="component" value="Chromosome 1"/>
</dbReference>
<dbReference type="InterPro" id="IPR007332">
    <property type="entry name" value="DUF411"/>
</dbReference>
<dbReference type="Pfam" id="PF04214">
    <property type="entry name" value="DUF411"/>
    <property type="match status" value="1"/>
</dbReference>
<accession>A0A142JQD9</accession>
<dbReference type="EMBL" id="CP014844">
    <property type="protein sequence ID" value="AMR80301.1"/>
    <property type="molecule type" value="Genomic_DNA"/>
</dbReference>
<dbReference type="KEGG" id="cnan:A2G96_11925"/>
<evidence type="ECO:0000313" key="2">
    <source>
        <dbReference type="EMBL" id="AMR80301.1"/>
    </source>
</evidence>
<dbReference type="AlphaFoldDB" id="A0A142JQD9"/>
<dbReference type="OrthoDB" id="14727at2"/>
<dbReference type="STRING" id="1796606.A2G96_11925"/>
<feature type="signal peptide" evidence="1">
    <location>
        <begin position="1"/>
        <end position="19"/>
    </location>
</feature>
<dbReference type="RefSeq" id="WP_053823085.1">
    <property type="nucleotide sequence ID" value="NZ_CP014844.1"/>
</dbReference>
<evidence type="ECO:0000313" key="3">
    <source>
        <dbReference type="Proteomes" id="UP000075238"/>
    </source>
</evidence>
<organism evidence="2 3">
    <name type="scientific">Cupriavidus nantongensis</name>
    <dbReference type="NCBI Taxonomy" id="1796606"/>
    <lineage>
        <taxon>Bacteria</taxon>
        <taxon>Pseudomonadati</taxon>
        <taxon>Pseudomonadota</taxon>
        <taxon>Betaproteobacteria</taxon>
        <taxon>Burkholderiales</taxon>
        <taxon>Burkholderiaceae</taxon>
        <taxon>Cupriavidus</taxon>
    </lineage>
</organism>
<reference evidence="2 3" key="1">
    <citation type="submission" date="2016-03" db="EMBL/GenBank/DDBJ databases">
        <title>Complete genome sequence of a novel chlorpyrifos degrading bacterium, Cupriavidus nantongensis sp. X1.</title>
        <authorList>
            <person name="Fang L."/>
        </authorList>
    </citation>
    <scope>NUCLEOTIDE SEQUENCE [LARGE SCALE GENOMIC DNA]</scope>
    <source>
        <strain evidence="2 3">X1</strain>
    </source>
</reference>